<evidence type="ECO:0000256" key="6">
    <source>
        <dbReference type="SAM" id="Phobius"/>
    </source>
</evidence>
<dbReference type="InterPro" id="IPR001123">
    <property type="entry name" value="LeuE-type"/>
</dbReference>
<keyword evidence="4 6" id="KW-1133">Transmembrane helix</keyword>
<reference evidence="7 8" key="1">
    <citation type="journal article" date="2019" name="Int. J. Syst. Evol. Microbiol.">
        <title>The Global Catalogue of Microorganisms (GCM) 10K type strain sequencing project: providing services to taxonomists for standard genome sequencing and annotation.</title>
        <authorList>
            <consortium name="The Broad Institute Genomics Platform"/>
            <consortium name="The Broad Institute Genome Sequencing Center for Infectious Disease"/>
            <person name="Wu L."/>
            <person name="Ma J."/>
        </authorList>
    </citation>
    <scope>NUCLEOTIDE SEQUENCE [LARGE SCALE GENOMIC DNA]</scope>
    <source>
        <strain evidence="7 8">GX26</strain>
    </source>
</reference>
<dbReference type="Proteomes" id="UP001596395">
    <property type="component" value="Unassembled WGS sequence"/>
</dbReference>
<evidence type="ECO:0000256" key="4">
    <source>
        <dbReference type="ARBA" id="ARBA00022989"/>
    </source>
</evidence>
<feature type="transmembrane region" description="Helical" evidence="6">
    <location>
        <begin position="151"/>
        <end position="174"/>
    </location>
</feature>
<dbReference type="RefSeq" id="WP_336350917.1">
    <property type="nucleotide sequence ID" value="NZ_JAZAQL010000002.1"/>
</dbReference>
<evidence type="ECO:0000256" key="3">
    <source>
        <dbReference type="ARBA" id="ARBA00022692"/>
    </source>
</evidence>
<dbReference type="GO" id="GO:0005886">
    <property type="term" value="C:plasma membrane"/>
    <property type="evidence" value="ECO:0007669"/>
    <property type="project" value="UniProtKB-SubCell"/>
</dbReference>
<keyword evidence="2" id="KW-1003">Cell membrane</keyword>
<evidence type="ECO:0000313" key="8">
    <source>
        <dbReference type="Proteomes" id="UP001596395"/>
    </source>
</evidence>
<keyword evidence="3 6" id="KW-0812">Transmembrane</keyword>
<dbReference type="PANTHER" id="PTHR30086:SF20">
    <property type="entry name" value="ARGININE EXPORTER PROTEIN ARGO-RELATED"/>
    <property type="match status" value="1"/>
</dbReference>
<dbReference type="Pfam" id="PF01810">
    <property type="entry name" value="LysE"/>
    <property type="match status" value="1"/>
</dbReference>
<organism evidence="7 8">
    <name type="scientific">Halorubellus litoreus</name>
    <dbReference type="NCBI Taxonomy" id="755308"/>
    <lineage>
        <taxon>Archaea</taxon>
        <taxon>Methanobacteriati</taxon>
        <taxon>Methanobacteriota</taxon>
        <taxon>Stenosarchaea group</taxon>
        <taxon>Halobacteria</taxon>
        <taxon>Halobacteriales</taxon>
        <taxon>Halorubellaceae</taxon>
        <taxon>Halorubellus</taxon>
    </lineage>
</organism>
<sequence length="206" mass="20531">MLPALLPDVATLAAYTVAAVGLVLAPGPDTAFVLAQSVGGGRGTGVRAALGVAAGVLVHTVAAVAGLSVLFRVSAVAYDLVRLAGAAYLLYLGVATLRQGDGGLSVDDSTASDSFRQGLVTNVLNPKVALFFLAFLPQFGTGLELLPLGALYAAITAAYLGALALASGTARALVDRPGVRTWLRRGSGGTMLVLGAAVALGDADVV</sequence>
<keyword evidence="8" id="KW-1185">Reference proteome</keyword>
<protein>
    <submittedName>
        <fullName evidence="7">LysE family translocator</fullName>
    </submittedName>
</protein>
<feature type="transmembrane region" description="Helical" evidence="6">
    <location>
        <begin position="77"/>
        <end position="97"/>
    </location>
</feature>
<accession>A0ABD5VL84</accession>
<gene>
    <name evidence="7" type="ORF">ACFQGB_13960</name>
</gene>
<dbReference type="AlphaFoldDB" id="A0ABD5VL84"/>
<evidence type="ECO:0000313" key="7">
    <source>
        <dbReference type="EMBL" id="MFC6953972.1"/>
    </source>
</evidence>
<keyword evidence="5 6" id="KW-0472">Membrane</keyword>
<evidence type="ECO:0000256" key="2">
    <source>
        <dbReference type="ARBA" id="ARBA00022475"/>
    </source>
</evidence>
<dbReference type="EMBL" id="JBHSXN010000002">
    <property type="protein sequence ID" value="MFC6953972.1"/>
    <property type="molecule type" value="Genomic_DNA"/>
</dbReference>
<comment type="caution">
    <text evidence="7">The sequence shown here is derived from an EMBL/GenBank/DDBJ whole genome shotgun (WGS) entry which is preliminary data.</text>
</comment>
<dbReference type="PIRSF" id="PIRSF006324">
    <property type="entry name" value="LeuE"/>
    <property type="match status" value="1"/>
</dbReference>
<feature type="transmembrane region" description="Helical" evidence="6">
    <location>
        <begin position="12"/>
        <end position="34"/>
    </location>
</feature>
<feature type="transmembrane region" description="Helical" evidence="6">
    <location>
        <begin position="46"/>
        <end position="71"/>
    </location>
</feature>
<proteinExistence type="predicted"/>
<name>A0ABD5VL84_9EURY</name>
<evidence type="ECO:0000256" key="5">
    <source>
        <dbReference type="ARBA" id="ARBA00023136"/>
    </source>
</evidence>
<dbReference type="PANTHER" id="PTHR30086">
    <property type="entry name" value="ARGININE EXPORTER PROTEIN ARGO"/>
    <property type="match status" value="1"/>
</dbReference>
<comment type="subcellular location">
    <subcellularLocation>
        <location evidence="1">Cell membrane</location>
        <topology evidence="1">Multi-pass membrane protein</topology>
    </subcellularLocation>
</comment>
<evidence type="ECO:0000256" key="1">
    <source>
        <dbReference type="ARBA" id="ARBA00004651"/>
    </source>
</evidence>